<reference evidence="1 2" key="1">
    <citation type="journal article" date="2019" name="J Genomics">
        <title>The Draft Genome of a Hydrogen-producing Cyanobacterium, Arthrospira platensis NIES-46.</title>
        <authorList>
            <person name="Suzuki S."/>
            <person name="Yamaguchi H."/>
            <person name="Kawachi M."/>
        </authorList>
    </citation>
    <scope>NUCLEOTIDE SEQUENCE [LARGE SCALE GENOMIC DNA]</scope>
    <source>
        <strain evidence="1 2">NIES-46</strain>
    </source>
</reference>
<proteinExistence type="predicted"/>
<evidence type="ECO:0000313" key="1">
    <source>
        <dbReference type="EMBL" id="GCE96311.1"/>
    </source>
</evidence>
<sequence>MSGEKQRYIQVEDRELRRLREQDSRLRSLQQDLPERLNAVQQQAQREFQQRLAPLEQRTQRQQQEISGLRTGIKDLETQTNLRLQNQRREFQQNIRESEYRQQQQLQQEVGRLESSMREGFTQQRREYLGLLNSQRQEYLNLFQQQDHKFTQLIAEERQARQQGQQILQQQINQVVENLEAESQRKQQLAVDYFADVDQVWKQIDRDYQHQRFAPGKLADLRRDLDLANSNIQAGVFEAAIATCQQTYLKLADLRLELEQKQQEWLFYYQASLTDLRSLITEVQSHRECEVEVGQGSDAETFKCEINYWTNGRLSEYENQLNQLETQLVEGEATLTTEQVKNIGENINQLQPILGDIIEQAKLSILGSQMRAEIADRIVETLENIGYTLVDDTYEGEDERNAFVAKVKNVAGDEVVTVISPESEFGANSVSINSFSQTLIDEKATRQNAEAIFNILNEAGVEGVGDIECKQQANSEYQDMNAVKTRLKKPSVQSPQSKPSVS</sequence>
<keyword evidence="2" id="KW-1185">Reference proteome</keyword>
<dbReference type="Proteomes" id="UP000326169">
    <property type="component" value="Unassembled WGS sequence"/>
</dbReference>
<evidence type="ECO:0000313" key="2">
    <source>
        <dbReference type="Proteomes" id="UP000326169"/>
    </source>
</evidence>
<organism evidence="1 2">
    <name type="scientific">Limnospira platensis NIES-46</name>
    <dbReference type="NCBI Taxonomy" id="1236695"/>
    <lineage>
        <taxon>Bacteria</taxon>
        <taxon>Bacillati</taxon>
        <taxon>Cyanobacteriota</taxon>
        <taxon>Cyanophyceae</taxon>
        <taxon>Oscillatoriophycideae</taxon>
        <taxon>Oscillatoriales</taxon>
        <taxon>Sirenicapillariaceae</taxon>
        <taxon>Limnospira</taxon>
    </lineage>
</organism>
<gene>
    <name evidence="1" type="ORF">NIES46_43800</name>
</gene>
<name>A0A5M3TE01_LIMPL</name>
<dbReference type="RefSeq" id="WP_014277073.1">
    <property type="nucleotide sequence ID" value="NZ_BIMW01000179.1"/>
</dbReference>
<evidence type="ECO:0008006" key="3">
    <source>
        <dbReference type="Google" id="ProtNLM"/>
    </source>
</evidence>
<dbReference type="GeneID" id="301685136"/>
<comment type="caution">
    <text evidence="1">The sequence shown here is derived from an EMBL/GenBank/DDBJ whole genome shotgun (WGS) entry which is preliminary data.</text>
</comment>
<accession>A0A5M3TE01</accession>
<dbReference type="EMBL" id="BIMW01000179">
    <property type="protein sequence ID" value="GCE96311.1"/>
    <property type="molecule type" value="Genomic_DNA"/>
</dbReference>
<protein>
    <recommendedName>
        <fullName evidence="3">Chromosome partition protein Smc</fullName>
    </recommendedName>
</protein>